<evidence type="ECO:0000259" key="19">
    <source>
        <dbReference type="PROSITE" id="PS51218"/>
    </source>
</evidence>
<evidence type="ECO:0000256" key="1">
    <source>
        <dbReference type="ARBA" id="ARBA00004192"/>
    </source>
</evidence>
<evidence type="ECO:0000256" key="14">
    <source>
        <dbReference type="ARBA" id="ARBA00022870"/>
    </source>
</evidence>
<evidence type="ECO:0000313" key="21">
    <source>
        <dbReference type="EMBL" id="QJI53572.1"/>
    </source>
</evidence>
<dbReference type="InterPro" id="IPR027417">
    <property type="entry name" value="P-loop_NTPase"/>
</dbReference>
<feature type="domain" description="RdRp catalytic" evidence="18">
    <location>
        <begin position="2019"/>
        <end position="2152"/>
    </location>
</feature>
<dbReference type="SUPFAM" id="SSF52540">
    <property type="entry name" value="P-loop containing nucleoside triphosphate hydrolases"/>
    <property type="match status" value="2"/>
</dbReference>
<keyword evidence="16" id="KW-0472">Membrane</keyword>
<dbReference type="SUPFAM" id="SSF56672">
    <property type="entry name" value="DNA/RNA polymerases"/>
    <property type="match status" value="1"/>
</dbReference>
<dbReference type="GO" id="GO:0006508">
    <property type="term" value="P:proteolysis"/>
    <property type="evidence" value="ECO:0007669"/>
    <property type="project" value="UniProtKB-KW"/>
</dbReference>
<evidence type="ECO:0000256" key="16">
    <source>
        <dbReference type="ARBA" id="ARBA00023136"/>
    </source>
</evidence>
<reference evidence="21" key="1">
    <citation type="submission" date="2020-01" db="EMBL/GenBank/DDBJ databases">
        <title>Viral genomes from wild and zoo birds in China.</title>
        <authorList>
            <person name="Zhao M."/>
            <person name="Shan L.T."/>
            <person name="Yang X.S."/>
            <person name="Zhang W."/>
        </authorList>
    </citation>
    <scope>NUCLEOTIDE SEQUENCE</scope>
    <source>
        <strain evidence="21">Tom099shi2</strain>
    </source>
</reference>
<dbReference type="CDD" id="cd22744">
    <property type="entry name" value="OTU"/>
    <property type="match status" value="1"/>
</dbReference>
<keyword evidence="6" id="KW-0645">Protease</keyword>
<accession>A0A6M3YNU8</accession>
<evidence type="ECO:0000256" key="9">
    <source>
        <dbReference type="ARBA" id="ARBA00022741"/>
    </source>
</evidence>
<keyword evidence="12" id="KW-0788">Thiol protease</keyword>
<dbReference type="GO" id="GO:0039694">
    <property type="term" value="P:viral RNA genome replication"/>
    <property type="evidence" value="ECO:0007669"/>
    <property type="project" value="InterPro"/>
</dbReference>
<dbReference type="GO" id="GO:0004197">
    <property type="term" value="F:cysteine-type endopeptidase activity"/>
    <property type="evidence" value="ECO:0007669"/>
    <property type="project" value="InterPro"/>
</dbReference>
<protein>
    <recommendedName>
        <fullName evidence="22">SF3 helicase domain-containing protein</fullName>
    </recommendedName>
</protein>
<dbReference type="Pfam" id="PF00548">
    <property type="entry name" value="Peptidase_C3"/>
    <property type="match status" value="1"/>
</dbReference>
<dbReference type="CDD" id="cd23169">
    <property type="entry name" value="ps-ssRNAv-Picornavirales"/>
    <property type="match status" value="1"/>
</dbReference>
<evidence type="ECO:0000256" key="4">
    <source>
        <dbReference type="ARBA" id="ARBA00022520"/>
    </source>
</evidence>
<proteinExistence type="predicted"/>
<dbReference type="GO" id="GO:0033644">
    <property type="term" value="C:host cell membrane"/>
    <property type="evidence" value="ECO:0007669"/>
    <property type="project" value="UniProtKB-SubCell"/>
</dbReference>
<evidence type="ECO:0000259" key="18">
    <source>
        <dbReference type="PROSITE" id="PS50507"/>
    </source>
</evidence>
<evidence type="ECO:0008006" key="22">
    <source>
        <dbReference type="Google" id="ProtNLM"/>
    </source>
</evidence>
<dbReference type="InterPro" id="IPR037151">
    <property type="entry name" value="AlkB-like_sf"/>
</dbReference>
<dbReference type="Gene3D" id="3.30.70.270">
    <property type="match status" value="1"/>
</dbReference>
<dbReference type="SUPFAM" id="SSF50494">
    <property type="entry name" value="Trypsin-like serine proteases"/>
    <property type="match status" value="1"/>
</dbReference>
<evidence type="ECO:0000256" key="12">
    <source>
        <dbReference type="ARBA" id="ARBA00022807"/>
    </source>
</evidence>
<dbReference type="InterPro" id="IPR043502">
    <property type="entry name" value="DNA/RNA_pol_sf"/>
</dbReference>
<dbReference type="InterPro" id="IPR000199">
    <property type="entry name" value="Peptidase_C3A/C3B_picornavir"/>
</dbReference>
<dbReference type="PROSITE" id="PS51218">
    <property type="entry name" value="SF3_HELICASE_2"/>
    <property type="match status" value="1"/>
</dbReference>
<keyword evidence="15" id="KW-0693">Viral RNA replication</keyword>
<dbReference type="GO" id="GO:0006351">
    <property type="term" value="P:DNA-templated transcription"/>
    <property type="evidence" value="ECO:0007669"/>
    <property type="project" value="InterPro"/>
</dbReference>
<evidence type="ECO:0000256" key="10">
    <source>
        <dbReference type="ARBA" id="ARBA00022801"/>
    </source>
</evidence>
<dbReference type="Gene3D" id="2.60.120.590">
    <property type="entry name" value="Alpha-ketoglutarate-dependent dioxygenase AlkB-like"/>
    <property type="match status" value="1"/>
</dbReference>
<dbReference type="InterPro" id="IPR000605">
    <property type="entry name" value="Helicase_SF3_ssDNA/RNA_vir"/>
</dbReference>
<keyword evidence="8" id="KW-0548">Nucleotidyltransferase</keyword>
<dbReference type="InterPro" id="IPR014759">
    <property type="entry name" value="Helicase_SF3_ssRNA_vir"/>
</dbReference>
<dbReference type="Pfam" id="PF00910">
    <property type="entry name" value="RNA_helicase"/>
    <property type="match status" value="1"/>
</dbReference>
<evidence type="ECO:0000256" key="6">
    <source>
        <dbReference type="ARBA" id="ARBA00022670"/>
    </source>
</evidence>
<evidence type="ECO:0000256" key="11">
    <source>
        <dbReference type="ARBA" id="ARBA00022806"/>
    </source>
</evidence>
<keyword evidence="14" id="KW-1043">Host membrane</keyword>
<dbReference type="SUPFAM" id="SSF51197">
    <property type="entry name" value="Clavaminate synthase-like"/>
    <property type="match status" value="1"/>
</dbReference>
<evidence type="ECO:0000256" key="8">
    <source>
        <dbReference type="ARBA" id="ARBA00022695"/>
    </source>
</evidence>
<dbReference type="EMBL" id="MN918686">
    <property type="protein sequence ID" value="QJI53572.1"/>
    <property type="molecule type" value="Genomic_RNA"/>
</dbReference>
<dbReference type="InterPro" id="IPR009003">
    <property type="entry name" value="Peptidase_S1_PA"/>
</dbReference>
<feature type="domain" description="Peptidase C3" evidence="20">
    <location>
        <begin position="1541"/>
        <end position="1742"/>
    </location>
</feature>
<dbReference type="PROSITE" id="PS51874">
    <property type="entry name" value="PCV_3C_PRO"/>
    <property type="match status" value="1"/>
</dbReference>
<evidence type="ECO:0000259" key="20">
    <source>
        <dbReference type="PROSITE" id="PS51874"/>
    </source>
</evidence>
<evidence type="ECO:0000256" key="13">
    <source>
        <dbReference type="ARBA" id="ARBA00022840"/>
    </source>
</evidence>
<dbReference type="GO" id="GO:0003723">
    <property type="term" value="F:RNA binding"/>
    <property type="evidence" value="ECO:0007669"/>
    <property type="project" value="InterPro"/>
</dbReference>
<evidence type="ECO:0000256" key="7">
    <source>
        <dbReference type="ARBA" id="ARBA00022679"/>
    </source>
</evidence>
<dbReference type="InterPro" id="IPR043128">
    <property type="entry name" value="Rev_trsase/Diguanyl_cyclase"/>
</dbReference>
<comment type="subcellular location">
    <subcellularLocation>
        <location evidence="1">Host cytoplasm</location>
    </subcellularLocation>
    <subcellularLocation>
        <location evidence="2">Host membrane</location>
    </subcellularLocation>
</comment>
<keyword evidence="5" id="KW-0597">Phosphoprotein</keyword>
<evidence type="ECO:0000256" key="3">
    <source>
        <dbReference type="ARBA" id="ARBA00022484"/>
    </source>
</evidence>
<dbReference type="InterPro" id="IPR007094">
    <property type="entry name" value="RNA-dir_pol_PSvirus"/>
</dbReference>
<dbReference type="Pfam" id="PF00680">
    <property type="entry name" value="RdRP_1"/>
    <property type="match status" value="1"/>
</dbReference>
<sequence length="2466" mass="280290">MSGISVQSALPTPSEIASRVPCKRGAQVHDLQSVQDTTFTLGSLVFDCSDYSEVFNCLMSSSSKSINVEPIIALNQRAASRSQNRCRHSFYSLLFSSFTAPEFASQISQANLHIMLGLKITSELPVEIDALYKDKVIEDWLLTFSSLQRIGIAISKNSEQASVKLYNTIVKETVPHSYWIQNLIEESILLRCGPLMNLATKLTTENISYVMKKLNLVTSISCIQSLFCSPSVMGKCTALVQLLEVHGILWQSVNLEIFEDFIPTMYTIIEWLFEKCNQGKIAILDGIKWVKAKFRRSENEPDKYPGLRTDLPETSNVEVVEAHAIEPVIEIKLVTLEKFLQNIRQGITAKAETLPKVESYTNSCFFEALSQGINEGISYTELRDRCLEYLHEHCTELTKYMEENMFLDPGSSLANVAQEMDEVQNGMPTSLFLIYVMEQVLQKKILVVQRRSEEGKDVYVLHSTNDAYEGDPIWIWFIPGHYLLGSKCKFDMTRDLGGINELKYVVESGESYFQIGEQEIKISQATPSEIKDIISPPIQKVDEMVPMTNMPDREVEAIVESLEGTKTGRSFLEWLKEMGQNVMRFFKENAIIGGITAFCFSIVSGLGMTVSTFKSSGDKVSFWKNISNAGRDFYYLNRGQDTICKVFTDFAKTARDMLGMDDEPEITAFKEALVESAQSAEDMNNMCVNQPEKVVNDPQKLYELKKIIDNVRARYIEITKMSSGVNLAGLAPIWRRLTVAYTQLDANYAQICNRTEIRPRPVCVWIWGKSNIGKTEYAAEFVNKLNLKRGTAWETFTVSKGPDFLNGFRQQKIIRIDDFDSFSMQEGCLDALLVMNMVSTAPYNPNMAALEEKNLQAKPALIIICSNFETAKLNCGVNDMTAFERRRDFLIKATWPGPHEACDAATIDCEHWETVKKKATNIKEGEGLNFDHLKFERENPLVYSNKTCYSKMPSVVKRHGACEMPKGKTQKIGDITTESLLEQVCKRLDDCEQVYKVSVERLNFVKKRALESTQVKAQSAESLGVACVDWNQTPNIIFKGQPGTGKSATMKKIYDQLVVKHGKSNVTYITTVDAYNSLGRTDWKCGNAKFVLFDDFSTWKKSSLNERFWTLWKQRADLGDAKQPVWILGVNEDVAISTFNTIEEYEVLTRSDRATSFEFSFRPVNQGLFGFFMTVKMYTSDDMKDTNVPYEQKVKIECGKEELANCQVVARVVDWSPDRQQHFEQVTLPKINTLDIDALSIMTVSSTEFISMINTPGNSKYVVDLITGSKYQSSGPRKLDKGVMGKKLWCTFRELRALNKLEFKDMDEFMLVGSNADFFKRFEGHNCVMKFTDVSYALYTYAGRVFAARYDPLNAVEDLAKISDSIVQSINTFDFLKVCRSTLPPWFIAGSAVLEAAVKFFLTGAAMYSAISQNKLMYKAMTMKTQLDEVQDKYMDHSLEQIAVEQKNALMPTQNTHLAPTIIANSPSSTSSEPDQKHSKWQAMISMSRGRRGGKKHAKKVKGQNASSKEEVIAEIVDSLVEMHPEMNESPLIVPEIANDEGVFDVANAIYPNLLDIRTLDNKHVVSAIALYGNVATTVGHLSSKYSDAELTAVDIKGNRLTIKFTHRDQNIDRVDFTFSGTAKRDIRKHLCSGGFKMNGSKVALMINMMYENEVPILMARLFRVKSNEQKITLAGFYDVQAYSYVSAVSSFSTEIPVQTKAGDCGGVVLLCDSSAQRKIIGLHIGSCSNSSYFRILASEHYALGQMGNIEGPFGEFTKPAYPQKDGFEIVAKCRLRPHIPTKTKLYRSPFAYGDCQYQPSVLSSEDPRCEIDDLLYKESMKWCKPREPSPFSQERFNEIFRIMGDYFGQKLAFFDIETSVLTKSTALNRLTEYTHSKGIVVGTSPGYPFNVVSEHGKSEFIKVDEFTGERKFTSDIERKQKLHAGIDHILKRADEGKTADVAFTVFPKDELLKKEKLKTKTRTIAAAPLHLVIALRMYFHSVNAAIAELWHLLPFKNGMAFNSLDWHALATYLCEVGTEGFSLDQKDFDFNILAEINRAVVEFDIEVAKQTNQKLTQKDIKRMRWLRENIVLFYYIVNGLVYQATGGVASGQPSTTNDNSKISLGLLYIAFQELCPTWLKSDFATFMRLVRVAVIGDDLIVIINDMIKEWFNLQTVAEFLNKNLYLNVTPSDKSNVFYTTKPLEELDFVSRNFKQLNGYWVGPLKMERLTKPFHFCHGSRAHDWFKEQDAMTDRISEAIQAASSGLQEMFFHGEEEYERCRRHCVDVIRNNFATSEAYFPPYSTEYANLFDMPTYTNRGLYSYDFPISHEIVPKLTQYKEWIKYSNRRSLNFGNYFWDKKSKEKIIEMPAFLQRICERVNRTLDTSFNSCLVNEYPKNGHIPFHQDNEKMLDLEEGVACVTVIGDGEVHWAEKKDGQYFINMRLPCYPGHLYHMTGKFVKEFYHRRIGHSRYTISLTFRRIDSSE</sequence>
<evidence type="ECO:0000256" key="17">
    <source>
        <dbReference type="ARBA" id="ARBA00023200"/>
    </source>
</evidence>
<keyword evidence="4" id="KW-0191">Covalent protein-RNA linkage</keyword>
<dbReference type="GO" id="GO:0005524">
    <property type="term" value="F:ATP binding"/>
    <property type="evidence" value="ECO:0007669"/>
    <property type="project" value="UniProtKB-KW"/>
</dbReference>
<keyword evidence="3" id="KW-0696">RNA-directed RNA polymerase</keyword>
<keyword evidence="9" id="KW-0547">Nucleotide-binding</keyword>
<dbReference type="GO" id="GO:0003968">
    <property type="term" value="F:RNA-directed RNA polymerase activity"/>
    <property type="evidence" value="ECO:0007669"/>
    <property type="project" value="UniProtKB-KW"/>
</dbReference>
<keyword evidence="7" id="KW-0808">Transferase</keyword>
<evidence type="ECO:0000256" key="15">
    <source>
        <dbReference type="ARBA" id="ARBA00022953"/>
    </source>
</evidence>
<keyword evidence="10" id="KW-0378">Hydrolase</keyword>
<evidence type="ECO:0000256" key="5">
    <source>
        <dbReference type="ARBA" id="ARBA00022553"/>
    </source>
</evidence>
<evidence type="ECO:0000256" key="2">
    <source>
        <dbReference type="ARBA" id="ARBA00004551"/>
    </source>
</evidence>
<dbReference type="Gene3D" id="3.40.50.300">
    <property type="entry name" value="P-loop containing nucleotide triphosphate hydrolases"/>
    <property type="match status" value="1"/>
</dbReference>
<dbReference type="InterPro" id="IPR001205">
    <property type="entry name" value="RNA-dir_pol_C"/>
</dbReference>
<keyword evidence="13" id="KW-0067">ATP-binding</keyword>
<dbReference type="Gene3D" id="1.20.960.20">
    <property type="match status" value="1"/>
</dbReference>
<dbReference type="PROSITE" id="PS50507">
    <property type="entry name" value="RDRP_SSRNA_POS"/>
    <property type="match status" value="1"/>
</dbReference>
<name>A0A6M3YNU8_9VIRU</name>
<keyword evidence="17" id="KW-1035">Host cytoplasm</keyword>
<dbReference type="GO" id="GO:0003724">
    <property type="term" value="F:RNA helicase activity"/>
    <property type="evidence" value="ECO:0007669"/>
    <property type="project" value="InterPro"/>
</dbReference>
<organism evidence="21">
    <name type="scientific">Picornavirales sp</name>
    <dbReference type="NCBI Taxonomy" id="1955153"/>
    <lineage>
        <taxon>Viruses</taxon>
        <taxon>Riboviria</taxon>
        <taxon>Orthornavirae</taxon>
        <taxon>Pisuviricota</taxon>
        <taxon>Pisoniviricetes</taxon>
        <taxon>Picornavirales</taxon>
    </lineage>
</organism>
<dbReference type="InterPro" id="IPR044067">
    <property type="entry name" value="PCV_3C_PRO"/>
</dbReference>
<keyword evidence="11" id="KW-0347">Helicase</keyword>
<feature type="domain" description="SF3 helicase" evidence="19">
    <location>
        <begin position="741"/>
        <end position="907"/>
    </location>
</feature>